<keyword evidence="1" id="KW-0547">Nucleotide-binding</keyword>
<keyword evidence="1" id="KW-0067">ATP-binding</keyword>
<dbReference type="SUPFAM" id="SSF56059">
    <property type="entry name" value="Glutathione synthetase ATP-binding domain-like"/>
    <property type="match status" value="1"/>
</dbReference>
<keyword evidence="4" id="KW-1185">Reference proteome</keyword>
<evidence type="ECO:0000259" key="2">
    <source>
        <dbReference type="PROSITE" id="PS50975"/>
    </source>
</evidence>
<proteinExistence type="predicted"/>
<dbReference type="Proteomes" id="UP001477870">
    <property type="component" value="Unassembled WGS sequence"/>
</dbReference>
<dbReference type="InterPro" id="IPR013815">
    <property type="entry name" value="ATP_grasp_subdomain_1"/>
</dbReference>
<feature type="domain" description="ATP-grasp" evidence="2">
    <location>
        <begin position="119"/>
        <end position="311"/>
    </location>
</feature>
<comment type="caution">
    <text evidence="3">The sequence shown here is derived from an EMBL/GenBank/DDBJ whole genome shotgun (WGS) entry which is preliminary data.</text>
</comment>
<name>A0ABU9T932_9HYPH</name>
<dbReference type="Gene3D" id="3.30.1490.20">
    <property type="entry name" value="ATP-grasp fold, A domain"/>
    <property type="match status" value="1"/>
</dbReference>
<dbReference type="PROSITE" id="PS50975">
    <property type="entry name" value="ATP_GRASP"/>
    <property type="match status" value="1"/>
</dbReference>
<protein>
    <submittedName>
        <fullName evidence="3">ATP-grasp domain-containing protein</fullName>
    </submittedName>
</protein>
<gene>
    <name evidence="3" type="ORF">WNY59_11755</name>
</gene>
<sequence length="396" mass="44151">MAIEGIVIVGGSHGALALARSVGASGGSVTFITKDSNLAVWSRHVSRTLRWGGPQNQSALAFLLEASEKYELCNHIIIAGGDAEVQFIAENHDSLSEHFEVPTPNWHDLHWLCDKPLLYERAKALSIAIPETYKLKSVADLEEQSFRFPLVLKPNMGGGENKLTKQKVIRINNDEDLTAEIISAEKQIGIQNLVLQELIPGDGSNQFSYAGYWSKHGPVGEFVARRTRQYPVDFGLTSTFVETVEDEDVINCAHKLLRSANFTGLIEIEFKRDQRDGELKLLDVNPRPWSWFGLCKCASLDLGKLMFEAEAENNPITQKAEIGVTWSYATRDIFAAVKLIQRKQFSVLGYIKSVAQNRCGATFKIDDPLPAIVDLPITLYRVLTRRVFNFGRSDQG</sequence>
<evidence type="ECO:0000313" key="3">
    <source>
        <dbReference type="EMBL" id="MEM5502259.1"/>
    </source>
</evidence>
<organism evidence="3 4">
    <name type="scientific">Ahrensia kielensis</name>
    <dbReference type="NCBI Taxonomy" id="76980"/>
    <lineage>
        <taxon>Bacteria</taxon>
        <taxon>Pseudomonadati</taxon>
        <taxon>Pseudomonadota</taxon>
        <taxon>Alphaproteobacteria</taxon>
        <taxon>Hyphomicrobiales</taxon>
        <taxon>Ahrensiaceae</taxon>
        <taxon>Ahrensia</taxon>
    </lineage>
</organism>
<reference evidence="3 4" key="1">
    <citation type="submission" date="2024-03" db="EMBL/GenBank/DDBJ databases">
        <title>Community enrichment and isolation of bacterial strains for fucoidan degradation.</title>
        <authorList>
            <person name="Sichert A."/>
        </authorList>
    </citation>
    <scope>NUCLEOTIDE SEQUENCE [LARGE SCALE GENOMIC DNA]</scope>
    <source>
        <strain evidence="3 4">AS62</strain>
    </source>
</reference>
<dbReference type="EMBL" id="JBBMQO010000006">
    <property type="protein sequence ID" value="MEM5502259.1"/>
    <property type="molecule type" value="Genomic_DNA"/>
</dbReference>
<evidence type="ECO:0000256" key="1">
    <source>
        <dbReference type="PROSITE-ProRule" id="PRU00409"/>
    </source>
</evidence>
<dbReference type="InterPro" id="IPR011761">
    <property type="entry name" value="ATP-grasp"/>
</dbReference>
<accession>A0ABU9T932</accession>
<evidence type="ECO:0000313" key="4">
    <source>
        <dbReference type="Proteomes" id="UP001477870"/>
    </source>
</evidence>
<dbReference type="RefSeq" id="WP_342848598.1">
    <property type="nucleotide sequence ID" value="NZ_JBBMQO010000006.1"/>
</dbReference>
<dbReference type="Gene3D" id="3.30.470.20">
    <property type="entry name" value="ATP-grasp fold, B domain"/>
    <property type="match status" value="1"/>
</dbReference>